<dbReference type="InterPro" id="IPR036388">
    <property type="entry name" value="WH-like_DNA-bd_sf"/>
</dbReference>
<evidence type="ECO:0000256" key="1">
    <source>
        <dbReference type="SAM" id="MobiDB-lite"/>
    </source>
</evidence>
<gene>
    <name evidence="2" type="ORF">AGRA3207_006134</name>
</gene>
<feature type="compositionally biased region" description="Low complexity" evidence="1">
    <location>
        <begin position="416"/>
        <end position="427"/>
    </location>
</feature>
<dbReference type="RefSeq" id="WP_231330642.1">
    <property type="nucleotide sequence ID" value="NZ_CP059572.1"/>
</dbReference>
<feature type="region of interest" description="Disordered" evidence="1">
    <location>
        <begin position="65"/>
        <end position="92"/>
    </location>
</feature>
<protein>
    <recommendedName>
        <fullName evidence="4">Sigma-70 family RNA polymerase sigma factor</fullName>
    </recommendedName>
</protein>
<evidence type="ECO:0008006" key="4">
    <source>
        <dbReference type="Google" id="ProtNLM"/>
    </source>
</evidence>
<feature type="region of interest" description="Disordered" evidence="1">
    <location>
        <begin position="263"/>
        <end position="427"/>
    </location>
</feature>
<dbReference type="Proteomes" id="UP001049518">
    <property type="component" value="Chromosome"/>
</dbReference>
<dbReference type="PRINTS" id="PR01217">
    <property type="entry name" value="PRICHEXTENSN"/>
</dbReference>
<sequence>MRGDLGSLYDAHSARLYAYCWSLVGDAEAASAVGDTFAAAVHQPPRGDSVLWLYSLARTACAGRGAPGHMPDRAPHGRQTPHGRHTPDGRGAPLFTGTDPLLRAAAGLRSDHREVLLLWAGEWLEPYDIARVLGIAPDTVAQLLHAARTRLERAVLDTLMRGAPHHDLITAFEKGTLPRLLAERAPSRPPAWLRDRVLAACEEEAVRPLPSVAAPSPLIVIGPGTGARHDRGSGLSKGAGAVAGLAASAAAVLGLLATWPTAKGGSAASLMPTASTGRTEQASTGASGTGGLPPGLTGAERGTHPGAPATAAGGDTPQPAGTSPGGTVPGTPARSPSGTPAPREEPVTPKPGKPSTPGKPSPSPGTPTTSPTGPTGPTTPPGPTEPTTPPGTPTDPPAQEPGTSSPSPTSNPAPSPTSNAAPDPGEG</sequence>
<dbReference type="Gene3D" id="1.10.1740.10">
    <property type="match status" value="1"/>
</dbReference>
<evidence type="ECO:0000313" key="3">
    <source>
        <dbReference type="Proteomes" id="UP001049518"/>
    </source>
</evidence>
<dbReference type="EMBL" id="CP059572">
    <property type="protein sequence ID" value="QXJ24744.1"/>
    <property type="molecule type" value="Genomic_DNA"/>
</dbReference>
<feature type="compositionally biased region" description="Pro residues" evidence="1">
    <location>
        <begin position="348"/>
        <end position="365"/>
    </location>
</feature>
<keyword evidence="3" id="KW-1185">Reference proteome</keyword>
<dbReference type="SUPFAM" id="SSF88659">
    <property type="entry name" value="Sigma3 and sigma4 domains of RNA polymerase sigma factors"/>
    <property type="match status" value="1"/>
</dbReference>
<feature type="compositionally biased region" description="Low complexity" evidence="1">
    <location>
        <begin position="366"/>
        <end position="376"/>
    </location>
</feature>
<feature type="compositionally biased region" description="Pro residues" evidence="1">
    <location>
        <begin position="377"/>
        <end position="399"/>
    </location>
</feature>
<feature type="compositionally biased region" description="Polar residues" evidence="1">
    <location>
        <begin position="272"/>
        <end position="281"/>
    </location>
</feature>
<feature type="compositionally biased region" description="Low complexity" evidence="1">
    <location>
        <begin position="294"/>
        <end position="322"/>
    </location>
</feature>
<organism evidence="2 3">
    <name type="scientific">Actinomadura graeca</name>
    <dbReference type="NCBI Taxonomy" id="2750812"/>
    <lineage>
        <taxon>Bacteria</taxon>
        <taxon>Bacillati</taxon>
        <taxon>Actinomycetota</taxon>
        <taxon>Actinomycetes</taxon>
        <taxon>Streptosporangiales</taxon>
        <taxon>Thermomonosporaceae</taxon>
        <taxon>Actinomadura</taxon>
    </lineage>
</organism>
<accession>A0ABX8R394</accession>
<proteinExistence type="predicted"/>
<name>A0ABX8R394_9ACTN</name>
<dbReference type="Gene3D" id="1.10.10.10">
    <property type="entry name" value="Winged helix-like DNA-binding domain superfamily/Winged helix DNA-binding domain"/>
    <property type="match status" value="1"/>
</dbReference>
<reference evidence="2" key="1">
    <citation type="submission" date="2020-07" db="EMBL/GenBank/DDBJ databases">
        <authorList>
            <person name="Tarantini F.S."/>
            <person name="Hong K.W."/>
            <person name="Chan K.G."/>
        </authorList>
    </citation>
    <scope>NUCLEOTIDE SEQUENCE</scope>
    <source>
        <strain evidence="2">32-07</strain>
    </source>
</reference>
<evidence type="ECO:0000313" key="2">
    <source>
        <dbReference type="EMBL" id="QXJ24744.1"/>
    </source>
</evidence>
<dbReference type="InterPro" id="IPR013324">
    <property type="entry name" value="RNA_pol_sigma_r3/r4-like"/>
</dbReference>